<name>A0A655BP51_SALET</name>
<organism evidence="2 3">
    <name type="scientific">Salmonella enterica subsp. enterica serovar Bovismorbificans</name>
    <dbReference type="NCBI Taxonomy" id="58097"/>
    <lineage>
        <taxon>Bacteria</taxon>
        <taxon>Pseudomonadati</taxon>
        <taxon>Pseudomonadota</taxon>
        <taxon>Gammaproteobacteria</taxon>
        <taxon>Enterobacterales</taxon>
        <taxon>Enterobacteriaceae</taxon>
        <taxon>Salmonella</taxon>
    </lineage>
</organism>
<evidence type="ECO:0000313" key="3">
    <source>
        <dbReference type="Proteomes" id="UP000041314"/>
    </source>
</evidence>
<protein>
    <submittedName>
        <fullName evidence="2">Uncharacterized protein</fullName>
    </submittedName>
</protein>
<evidence type="ECO:0000256" key="1">
    <source>
        <dbReference type="SAM" id="MobiDB-lite"/>
    </source>
</evidence>
<sequence>MVARPAASVLAWGDVNRLTVPGSPGRAVIHGYHARGTDGGIFHYATLNSSPAFITEMGVVVVKITLTIEHFSNYAGGERNGRQGTTGKSHARNRTSGAKIG</sequence>
<dbReference type="EMBL" id="CQPA01000002">
    <property type="protein sequence ID" value="CNT64722.1"/>
    <property type="molecule type" value="Genomic_DNA"/>
</dbReference>
<dbReference type="AlphaFoldDB" id="A0A655BP51"/>
<dbReference type="Proteomes" id="UP000041314">
    <property type="component" value="Unassembled WGS sequence"/>
</dbReference>
<reference evidence="2 3" key="1">
    <citation type="submission" date="2015-03" db="EMBL/GenBank/DDBJ databases">
        <authorList>
            <consortium name="Pathogen Informatics"/>
        </authorList>
    </citation>
    <scope>NUCLEOTIDE SEQUENCE [LARGE SCALE GENOMIC DNA]</scope>
    <source>
        <strain evidence="2 3">A1104</strain>
    </source>
</reference>
<accession>A0A655BP51</accession>
<feature type="region of interest" description="Disordered" evidence="1">
    <location>
        <begin position="74"/>
        <end position="101"/>
    </location>
</feature>
<gene>
    <name evidence="2" type="ORF">ERS008198_00538</name>
</gene>
<proteinExistence type="predicted"/>
<evidence type="ECO:0000313" key="2">
    <source>
        <dbReference type="EMBL" id="CNT64722.1"/>
    </source>
</evidence>